<accession>A0AAV0MEF7</accession>
<sequence>MDHDLHLQNEVEEGLADEDFQKSQGVASSHTSIDEKSRSS</sequence>
<organism evidence="2 3">
    <name type="scientific">Linum tenue</name>
    <dbReference type="NCBI Taxonomy" id="586396"/>
    <lineage>
        <taxon>Eukaryota</taxon>
        <taxon>Viridiplantae</taxon>
        <taxon>Streptophyta</taxon>
        <taxon>Embryophyta</taxon>
        <taxon>Tracheophyta</taxon>
        <taxon>Spermatophyta</taxon>
        <taxon>Magnoliopsida</taxon>
        <taxon>eudicotyledons</taxon>
        <taxon>Gunneridae</taxon>
        <taxon>Pentapetalae</taxon>
        <taxon>rosids</taxon>
        <taxon>fabids</taxon>
        <taxon>Malpighiales</taxon>
        <taxon>Linaceae</taxon>
        <taxon>Linum</taxon>
    </lineage>
</organism>
<feature type="region of interest" description="Disordered" evidence="1">
    <location>
        <begin position="1"/>
        <end position="40"/>
    </location>
</feature>
<keyword evidence="3" id="KW-1185">Reference proteome</keyword>
<dbReference type="EMBL" id="CAMGYJ010000007">
    <property type="protein sequence ID" value="CAI0445118.1"/>
    <property type="molecule type" value="Genomic_DNA"/>
</dbReference>
<proteinExistence type="predicted"/>
<reference evidence="2" key="1">
    <citation type="submission" date="2022-08" db="EMBL/GenBank/DDBJ databases">
        <authorList>
            <person name="Gutierrez-Valencia J."/>
        </authorList>
    </citation>
    <scope>NUCLEOTIDE SEQUENCE</scope>
</reference>
<evidence type="ECO:0000313" key="2">
    <source>
        <dbReference type="EMBL" id="CAI0445118.1"/>
    </source>
</evidence>
<dbReference type="AlphaFoldDB" id="A0AAV0MEF7"/>
<protein>
    <submittedName>
        <fullName evidence="2">Uncharacterized protein</fullName>
    </submittedName>
</protein>
<feature type="compositionally biased region" description="Polar residues" evidence="1">
    <location>
        <begin position="22"/>
        <end position="31"/>
    </location>
</feature>
<name>A0AAV0MEF7_9ROSI</name>
<dbReference type="Proteomes" id="UP001154282">
    <property type="component" value="Unassembled WGS sequence"/>
</dbReference>
<gene>
    <name evidence="2" type="ORF">LITE_LOCUS28431</name>
</gene>
<evidence type="ECO:0000256" key="1">
    <source>
        <dbReference type="SAM" id="MobiDB-lite"/>
    </source>
</evidence>
<comment type="caution">
    <text evidence="2">The sequence shown here is derived from an EMBL/GenBank/DDBJ whole genome shotgun (WGS) entry which is preliminary data.</text>
</comment>
<evidence type="ECO:0000313" key="3">
    <source>
        <dbReference type="Proteomes" id="UP001154282"/>
    </source>
</evidence>